<feature type="compositionally biased region" description="Polar residues" evidence="1">
    <location>
        <begin position="90"/>
        <end position="117"/>
    </location>
</feature>
<evidence type="ECO:0000256" key="1">
    <source>
        <dbReference type="SAM" id="MobiDB-lite"/>
    </source>
</evidence>
<organism evidence="2 3">
    <name type="scientific">Sphaerobolus stellatus (strain SS14)</name>
    <dbReference type="NCBI Taxonomy" id="990650"/>
    <lineage>
        <taxon>Eukaryota</taxon>
        <taxon>Fungi</taxon>
        <taxon>Dikarya</taxon>
        <taxon>Basidiomycota</taxon>
        <taxon>Agaricomycotina</taxon>
        <taxon>Agaricomycetes</taxon>
        <taxon>Phallomycetidae</taxon>
        <taxon>Geastrales</taxon>
        <taxon>Sphaerobolaceae</taxon>
        <taxon>Sphaerobolus</taxon>
    </lineage>
</organism>
<dbReference type="InterPro" id="IPR040521">
    <property type="entry name" value="KDZ"/>
</dbReference>
<reference evidence="2 3" key="1">
    <citation type="submission" date="2014-06" db="EMBL/GenBank/DDBJ databases">
        <title>Evolutionary Origins and Diversification of the Mycorrhizal Mutualists.</title>
        <authorList>
            <consortium name="DOE Joint Genome Institute"/>
            <consortium name="Mycorrhizal Genomics Consortium"/>
            <person name="Kohler A."/>
            <person name="Kuo A."/>
            <person name="Nagy L.G."/>
            <person name="Floudas D."/>
            <person name="Copeland A."/>
            <person name="Barry K.W."/>
            <person name="Cichocki N."/>
            <person name="Veneault-Fourrey C."/>
            <person name="LaButti K."/>
            <person name="Lindquist E.A."/>
            <person name="Lipzen A."/>
            <person name="Lundell T."/>
            <person name="Morin E."/>
            <person name="Murat C."/>
            <person name="Riley R."/>
            <person name="Ohm R."/>
            <person name="Sun H."/>
            <person name="Tunlid A."/>
            <person name="Henrissat B."/>
            <person name="Grigoriev I.V."/>
            <person name="Hibbett D.S."/>
            <person name="Martin F."/>
        </authorList>
    </citation>
    <scope>NUCLEOTIDE SEQUENCE [LARGE SCALE GENOMIC DNA]</scope>
    <source>
        <strain evidence="2 3">SS14</strain>
    </source>
</reference>
<feature type="compositionally biased region" description="Polar residues" evidence="1">
    <location>
        <begin position="36"/>
        <end position="57"/>
    </location>
</feature>
<keyword evidence="3" id="KW-1185">Reference proteome</keyword>
<evidence type="ECO:0000313" key="2">
    <source>
        <dbReference type="EMBL" id="KIJ37885.1"/>
    </source>
</evidence>
<dbReference type="Pfam" id="PF18758">
    <property type="entry name" value="KDZ"/>
    <property type="match status" value="1"/>
</dbReference>
<dbReference type="Proteomes" id="UP000054279">
    <property type="component" value="Unassembled WGS sequence"/>
</dbReference>
<protein>
    <recommendedName>
        <fullName evidence="4">CxC1-like cysteine cluster associated with KDZ transposases domain-containing protein</fullName>
    </recommendedName>
</protein>
<feature type="region of interest" description="Disordered" evidence="1">
    <location>
        <begin position="36"/>
        <end position="141"/>
    </location>
</feature>
<sequence length="1006" mass="112492">MGPRDFIKHRFTNTYQWYNVLQDTAASHVEQKITLNKTPSMPGPTSTQQEVQVSGSGSAHLPPFAVAGSSVLTPEDEGEPPRKRCRQLPTEESSNPGLSSTTTANPVKTSSSRSSIQGEDVESTGHSAISGPPQAAFDAQRAPDVKAEPILLQGTLCGRPNFAQKCLKARATDVPLTHPQTQFIPQADLDTMDTKVEALRKKNPKGHKMKMRLPEEVLQECQDSFVAANEDQTKSSAVVFADTGLVMMVCRHDRILWTANMTTPGEWQYYAFALLDQLFAHLPDDWHVGLLYDIACQVERSMVKHGILAHFYDRLSFAVSVFHAYGHQWPCQLLYHPRKVIGYGLSDGEGCERVWSSLKRLILSLRVSRRHRRIWMIDCQIHHMKKDGLRTLVAFIVRKRKACLKRDKGARAILQKHSLPKALLREEWAAQVKSQTAPLKSDVAVEAILDLRVEKQENQARILSLEKSMKEALDSDSDGYAEIVEELSSARETFEAIKRCLQAKEKALGVLNPRKLARLKGSEYLRLRSLRQRSSTTKKLLNRSCQSITTLVSRYNCMVQDLQGLKQRGAVPRGVEIPMCLDTQELHRLDVDDPIWVDVMDNDGEDGEGPPRWLSDEQVQAAIPALLERDRVKEKREHLDAEEKVAAKQNEQDPDVIYHVECRLGELWNISEHWCQALDPAHSDPATWMHTSERPSYLKMFKVPAYNRAWATSTEVESDDDDIVTNDGLSDSELSEGGEEELLELLEQDGRREVLRLGEEVVEEFRHEAGAEDELALGLSMEEADVDRELHMDEGLMSKKMMALSSIGEGSVTEGTRRRNDTVGDEVHRAVGKGKGKGMMVLLSSGEGGITEGTTRGRNTVGEGGNVELARATEVKDGGVAEPHVSWQQAGKSMLLGFVPDISVLTRRQNPKRGRSCGNYQCVMEYIHRLSTGDRWFDGTVISVVAEAMVQAVGGALCATHITPVILTSMQRIMSGTLDERCTREETEFVLRHGQEVRVYSPYTAH</sequence>
<dbReference type="AlphaFoldDB" id="A0A0C9VJQ9"/>
<dbReference type="OrthoDB" id="3364670at2759"/>
<accession>A0A0C9VJQ9</accession>
<evidence type="ECO:0008006" key="4">
    <source>
        <dbReference type="Google" id="ProtNLM"/>
    </source>
</evidence>
<dbReference type="HOGENOM" id="CLU_004552_10_4_1"/>
<gene>
    <name evidence="2" type="ORF">M422DRAFT_50220</name>
</gene>
<dbReference type="PANTHER" id="PTHR33096:SF1">
    <property type="entry name" value="CXC1-LIKE CYSTEINE CLUSTER ASSOCIATED WITH KDZ TRANSPOSASES DOMAIN-CONTAINING PROTEIN"/>
    <property type="match status" value="1"/>
</dbReference>
<feature type="region of interest" description="Disordered" evidence="1">
    <location>
        <begin position="807"/>
        <end position="826"/>
    </location>
</feature>
<name>A0A0C9VJQ9_SPHS4</name>
<feature type="compositionally biased region" description="Basic and acidic residues" evidence="1">
    <location>
        <begin position="815"/>
        <end position="826"/>
    </location>
</feature>
<proteinExistence type="predicted"/>
<evidence type="ECO:0000313" key="3">
    <source>
        <dbReference type="Proteomes" id="UP000054279"/>
    </source>
</evidence>
<dbReference type="EMBL" id="KN837165">
    <property type="protein sequence ID" value="KIJ37885.1"/>
    <property type="molecule type" value="Genomic_DNA"/>
</dbReference>
<dbReference type="PANTHER" id="PTHR33096">
    <property type="entry name" value="CXC2 DOMAIN-CONTAINING PROTEIN"/>
    <property type="match status" value="1"/>
</dbReference>